<comment type="function">
    <text evidence="12">Ethanolamine phosphate transferase involved in glycosylphosphatidylinositol-anchor biosynthesis. Transfers ethanolamine phosphate to the GPI second mannose.</text>
</comment>
<dbReference type="RefSeq" id="XP_020066055.1">
    <property type="nucleotide sequence ID" value="XM_020211501.1"/>
</dbReference>
<keyword evidence="11" id="KW-0325">Glycoprotein</keyword>
<evidence type="ECO:0000256" key="5">
    <source>
        <dbReference type="ARBA" id="ARBA00022502"/>
    </source>
</evidence>
<accession>A0A1E4SN42</accession>
<feature type="transmembrane region" description="Helical" evidence="12">
    <location>
        <begin position="673"/>
        <end position="691"/>
    </location>
</feature>
<feature type="transmembrane region" description="Helical" evidence="12">
    <location>
        <begin position="602"/>
        <end position="621"/>
    </location>
</feature>
<feature type="transmembrane region" description="Helical" evidence="12">
    <location>
        <begin position="885"/>
        <end position="911"/>
    </location>
</feature>
<keyword evidence="9 12" id="KW-1133">Transmembrane helix</keyword>
<dbReference type="Pfam" id="PF01663">
    <property type="entry name" value="Phosphodiest"/>
    <property type="match status" value="1"/>
</dbReference>
<dbReference type="OrthoDB" id="272139at2759"/>
<dbReference type="GO" id="GO:0005789">
    <property type="term" value="C:endoplasmic reticulum membrane"/>
    <property type="evidence" value="ECO:0007669"/>
    <property type="project" value="UniProtKB-SubCell"/>
</dbReference>
<protein>
    <recommendedName>
        <fullName evidence="4 12">GPI ethanolamine phosphate transferase 2</fullName>
    </recommendedName>
</protein>
<evidence type="ECO:0000313" key="15">
    <source>
        <dbReference type="Proteomes" id="UP000094285"/>
    </source>
</evidence>
<dbReference type="SUPFAM" id="SSF53649">
    <property type="entry name" value="Alkaline phosphatase-like"/>
    <property type="match status" value="1"/>
</dbReference>
<dbReference type="InterPro" id="IPR017850">
    <property type="entry name" value="Alkaline_phosphatase_core_sf"/>
</dbReference>
<proteinExistence type="inferred from homology"/>
<evidence type="ECO:0000256" key="11">
    <source>
        <dbReference type="ARBA" id="ARBA00023180"/>
    </source>
</evidence>
<feature type="transmembrane region" description="Helical" evidence="12">
    <location>
        <begin position="752"/>
        <end position="772"/>
    </location>
</feature>
<keyword evidence="7 12" id="KW-0812">Transmembrane</keyword>
<dbReference type="GO" id="GO:0051267">
    <property type="term" value="F:CP2 mannose-ethanolamine phosphotransferase activity"/>
    <property type="evidence" value="ECO:0007669"/>
    <property type="project" value="EnsemblFungi"/>
</dbReference>
<feature type="transmembrane region" description="Helical" evidence="12">
    <location>
        <begin position="558"/>
        <end position="581"/>
    </location>
</feature>
<keyword evidence="15" id="KW-1185">Reference proteome</keyword>
<dbReference type="PANTHER" id="PTHR23072:SF0">
    <property type="entry name" value="GPI ETHANOLAMINE PHOSPHATE TRANSFERASE 2"/>
    <property type="match status" value="1"/>
</dbReference>
<evidence type="ECO:0000256" key="3">
    <source>
        <dbReference type="ARBA" id="ARBA00005315"/>
    </source>
</evidence>
<evidence type="ECO:0000256" key="9">
    <source>
        <dbReference type="ARBA" id="ARBA00022989"/>
    </source>
</evidence>
<evidence type="ECO:0000256" key="12">
    <source>
        <dbReference type="RuleBase" id="RU367106"/>
    </source>
</evidence>
<evidence type="ECO:0000256" key="4">
    <source>
        <dbReference type="ARBA" id="ARBA00020830"/>
    </source>
</evidence>
<evidence type="ECO:0000259" key="13">
    <source>
        <dbReference type="Pfam" id="PF19316"/>
    </source>
</evidence>
<sequence>MFTSIRARWTLQTVLLATHVVGLLLFLKGFFPSKVVLPGFSTFEGESPFAITTHSKLGWKSEHNKPQFDRFILMVVDAMRSDFFYSLHNSEMNFLHQLINDGNAVPFTAFSNPPTVTLPRLKGITTGGTPSFLDAILNVADDKDQSQGLGTQDSWVHQFVNQKDEKKRVNFFGDDTWLKLYPDMFQETEGTNSFFVSDFTEVDNNVTRHLDDQLTDSKWEGLILHYLGLDHIGHKGGPNSIFMKPKQREMDSILKRLYDYTKAADDNVLIVLMGDHGMNEVGNHGGSSAGETSAGLTFISPKLQGVSPSEVNAPLSKDDQFNYFSRINQIDMVPTLAALLNFPIPKNNLGIVIRELLSLWTNQSQQRSILWENCKQFMDLFTAKYGQSDASYQDIYKTWNILQNDTSLSLDLDLYYTFLSLVQGILASSATNYNYTDIYQGYFLTILSAVILIFSLNHYFLKSSSIPKSLVFFYQALAFIYAIHFHGSSLIEEEYQIWWFLAVTSWALLLCFNAKSLEKHDYLYYIALIVGVRFIRAWNNSGQKFVADLTIGSYLLNINTSLLWALIMITYLLISSCLYMQGGFTTCFNFLNNDYGRPETQVGNLVSFMLIFITSSVSFLFKLCQFFNDGHHLPVWIQWIFSWILENYDILVTPDSITNTDHKFKLQAINIQLAQVSAYCISGLLVARLILGKVRNTNEGLVTDIQNLGTLFFLQQTRFENIPIFIAFFIVKFAFTKVLIQPGNLNIDQMIVVVSTFIICLQNLSFFLMGNTNLLATVDLSNAYNGVKSYDVFLVGVMTFVSNFAAPIYWSLSSIQILFEPYEILFSKKQESKNLIRFSFLKKSILLVKSKVMLLFYAIAVVSLIGSCINLRFHLFIWTVFSPKLLYFASWSLLINFLVDFLILILVVYVAD</sequence>
<dbReference type="InterPro" id="IPR039527">
    <property type="entry name" value="PIGG/GPI7"/>
</dbReference>
<dbReference type="InterPro" id="IPR037674">
    <property type="entry name" value="PIG-G_N"/>
</dbReference>
<feature type="transmembrane region" description="Helical" evidence="12">
    <location>
        <begin position="722"/>
        <end position="740"/>
    </location>
</feature>
<feature type="transmembrane region" description="Helical" evidence="12">
    <location>
        <begin position="12"/>
        <end position="31"/>
    </location>
</feature>
<dbReference type="GO" id="GO:0005886">
    <property type="term" value="C:plasma membrane"/>
    <property type="evidence" value="ECO:0007669"/>
    <property type="project" value="EnsemblFungi"/>
</dbReference>
<comment type="similarity">
    <text evidence="3 12">Belongs to the PIGG/PIGN/PIGO family. PIGG subfamily.</text>
</comment>
<dbReference type="CDD" id="cd16024">
    <property type="entry name" value="GPI_EPT_2"/>
    <property type="match status" value="1"/>
</dbReference>
<evidence type="ECO:0000256" key="8">
    <source>
        <dbReference type="ARBA" id="ARBA00022824"/>
    </source>
</evidence>
<comment type="subcellular location">
    <subcellularLocation>
        <location evidence="1 12">Endoplasmic reticulum membrane</location>
        <topology evidence="1 12">Multi-pass membrane protein</topology>
    </subcellularLocation>
</comment>
<dbReference type="GeneID" id="30985637"/>
<dbReference type="AlphaFoldDB" id="A0A1E4SN42"/>
<feature type="transmembrane region" description="Helical" evidence="12">
    <location>
        <begin position="792"/>
        <end position="812"/>
    </location>
</feature>
<keyword evidence="8 12" id="KW-0256">Endoplasmic reticulum</keyword>
<keyword evidence="10 12" id="KW-0472">Membrane</keyword>
<feature type="transmembrane region" description="Helical" evidence="12">
    <location>
        <begin position="472"/>
        <end position="491"/>
    </location>
</feature>
<name>A0A1E4SN42_9ASCO</name>
<dbReference type="Pfam" id="PF19316">
    <property type="entry name" value="PIGO_PIGG"/>
    <property type="match status" value="1"/>
</dbReference>
<dbReference type="Gene3D" id="3.40.720.10">
    <property type="entry name" value="Alkaline Phosphatase, subunit A"/>
    <property type="match status" value="1"/>
</dbReference>
<evidence type="ECO:0000256" key="7">
    <source>
        <dbReference type="ARBA" id="ARBA00022692"/>
    </source>
</evidence>
<gene>
    <name evidence="14" type="ORF">CANTADRAFT_88830</name>
</gene>
<evidence type="ECO:0000313" key="14">
    <source>
        <dbReference type="EMBL" id="ODV80933.1"/>
    </source>
</evidence>
<evidence type="ECO:0000256" key="2">
    <source>
        <dbReference type="ARBA" id="ARBA00004687"/>
    </source>
</evidence>
<comment type="pathway">
    <text evidence="2 12">Glycolipid biosynthesis; glycosylphosphatidylinositol-anchor biosynthesis.</text>
</comment>
<feature type="transmembrane region" description="Helical" evidence="12">
    <location>
        <begin position="497"/>
        <end position="515"/>
    </location>
</feature>
<dbReference type="STRING" id="984487.A0A1E4SN42"/>
<organism evidence="14 15">
    <name type="scientific">Suhomyces tanzawaensis NRRL Y-17324</name>
    <dbReference type="NCBI Taxonomy" id="984487"/>
    <lineage>
        <taxon>Eukaryota</taxon>
        <taxon>Fungi</taxon>
        <taxon>Dikarya</taxon>
        <taxon>Ascomycota</taxon>
        <taxon>Saccharomycotina</taxon>
        <taxon>Pichiomycetes</taxon>
        <taxon>Debaryomycetaceae</taxon>
        <taxon>Suhomyces</taxon>
    </lineage>
</organism>
<feature type="domain" description="GPI ethanolamine phosphate transferase 2 C-terminal" evidence="13">
    <location>
        <begin position="430"/>
        <end position="909"/>
    </location>
</feature>
<dbReference type="EMBL" id="KV453910">
    <property type="protein sequence ID" value="ODV80933.1"/>
    <property type="molecule type" value="Genomic_DNA"/>
</dbReference>
<keyword evidence="5 12" id="KW-0337">GPI-anchor biosynthesis</keyword>
<keyword evidence="6 12" id="KW-0808">Transferase</keyword>
<evidence type="ECO:0000256" key="10">
    <source>
        <dbReference type="ARBA" id="ARBA00023136"/>
    </source>
</evidence>
<dbReference type="InterPro" id="IPR045687">
    <property type="entry name" value="PIGG/GPI7_C"/>
</dbReference>
<dbReference type="PANTHER" id="PTHR23072">
    <property type="entry name" value="PHOSPHATIDYLINOSITOL GLYCAN-RELATED"/>
    <property type="match status" value="1"/>
</dbReference>
<dbReference type="Proteomes" id="UP000094285">
    <property type="component" value="Unassembled WGS sequence"/>
</dbReference>
<feature type="transmembrane region" description="Helical" evidence="12">
    <location>
        <begin position="852"/>
        <end position="873"/>
    </location>
</feature>
<dbReference type="InterPro" id="IPR002591">
    <property type="entry name" value="Phosphodiest/P_Trfase"/>
</dbReference>
<reference evidence="15" key="1">
    <citation type="submission" date="2016-05" db="EMBL/GenBank/DDBJ databases">
        <title>Comparative genomics of biotechnologically important yeasts.</title>
        <authorList>
            <consortium name="DOE Joint Genome Institute"/>
            <person name="Riley R."/>
            <person name="Haridas S."/>
            <person name="Wolfe K.H."/>
            <person name="Lopes M.R."/>
            <person name="Hittinger C.T."/>
            <person name="Goker M."/>
            <person name="Salamov A."/>
            <person name="Wisecaver J."/>
            <person name="Long T.M."/>
            <person name="Aerts A.L."/>
            <person name="Barry K."/>
            <person name="Choi C."/>
            <person name="Clum A."/>
            <person name="Coughlan A.Y."/>
            <person name="Deshpande S."/>
            <person name="Douglass A.P."/>
            <person name="Hanson S.J."/>
            <person name="Klenk H.-P."/>
            <person name="Labutti K."/>
            <person name="Lapidus A."/>
            <person name="Lindquist E."/>
            <person name="Lipzen A."/>
            <person name="Meier-Kolthoff J.P."/>
            <person name="Ohm R.A."/>
            <person name="Otillar R.P."/>
            <person name="Pangilinan J."/>
            <person name="Peng Y."/>
            <person name="Rokas A."/>
            <person name="Rosa C.A."/>
            <person name="Scheuner C."/>
            <person name="Sibirny A.A."/>
            <person name="Slot J.C."/>
            <person name="Stielow J.B."/>
            <person name="Sun H."/>
            <person name="Kurtzman C.P."/>
            <person name="Blackwell M."/>
            <person name="Grigoriev I.V."/>
            <person name="Jeffries T.W."/>
        </authorList>
    </citation>
    <scope>NUCLEOTIDE SEQUENCE [LARGE SCALE GENOMIC DNA]</scope>
    <source>
        <strain evidence="15">NRRL Y-17324</strain>
    </source>
</reference>
<dbReference type="GO" id="GO:0006506">
    <property type="term" value="P:GPI anchor biosynthetic process"/>
    <property type="evidence" value="ECO:0007669"/>
    <property type="project" value="UniProtKB-UniPathway"/>
</dbReference>
<evidence type="ECO:0000256" key="1">
    <source>
        <dbReference type="ARBA" id="ARBA00004477"/>
    </source>
</evidence>
<dbReference type="UniPathway" id="UPA00196"/>
<feature type="transmembrane region" description="Helical" evidence="12">
    <location>
        <begin position="441"/>
        <end position="460"/>
    </location>
</feature>
<evidence type="ECO:0000256" key="6">
    <source>
        <dbReference type="ARBA" id="ARBA00022679"/>
    </source>
</evidence>